<sequence length="476" mass="50734">MLCKAERPLSVEWRSSETFVLSTAAISLFTDTFLYGLIVPVSPFLLENDAGVPRSQIQTYTSAMLAAYAGATVVSSPLSGILADRTPSRRGLFLFALVCLMSATILLFLSRAITIMVLARILQGIACAFVWTMAMVICLDTVGAARMGSALGTIFSAVQVGTLIAPVIGGVLYKESGMQGVMALAIALLTVDLLMRLFAIEKKIALQAGWVSDNRLDPSMRTTERLGNEGYMHDEEPLLQKDNDLDDRYKLSEEQPRIVHAIPYLACLASPSLRTALLASTIHGILIGSFDSTIATVAQSFFRFDSSQAGLLYLPIGLAGLVSGPIIGWAVDCYGTKKPAVFAFAIMAPVLILLRLVQPGGIHQVVLYAALLSFAGIGLSGCATPALVEGGNVIERYHTANPTFFGENGPYAMVYGVNGAVFNAGMTIGPTIAGGLKESIGYGNMNLVLAGVSGFTALLCWKYLGSSPRRETLVRH</sequence>
<evidence type="ECO:0000313" key="9">
    <source>
        <dbReference type="Proteomes" id="UP000825890"/>
    </source>
</evidence>
<comment type="caution">
    <text evidence="8">The sequence shown here is derived from an EMBL/GenBank/DDBJ whole genome shotgun (WGS) entry which is preliminary data.</text>
</comment>
<feature type="transmembrane region" description="Helical" evidence="6">
    <location>
        <begin position="91"/>
        <end position="109"/>
    </location>
</feature>
<feature type="transmembrane region" description="Helical" evidence="6">
    <location>
        <begin position="445"/>
        <end position="464"/>
    </location>
</feature>
<feature type="transmembrane region" description="Helical" evidence="6">
    <location>
        <begin position="365"/>
        <end position="388"/>
    </location>
</feature>
<name>A0A9P3FMZ7_9PEZI</name>
<evidence type="ECO:0000313" key="8">
    <source>
        <dbReference type="EMBL" id="GIZ49922.1"/>
    </source>
</evidence>
<evidence type="ECO:0000256" key="6">
    <source>
        <dbReference type="SAM" id="Phobius"/>
    </source>
</evidence>
<dbReference type="PANTHER" id="PTHR23506">
    <property type="entry name" value="GH10249P"/>
    <property type="match status" value="1"/>
</dbReference>
<dbReference type="Pfam" id="PF07690">
    <property type="entry name" value="MFS_1"/>
    <property type="match status" value="1"/>
</dbReference>
<dbReference type="GO" id="GO:0022857">
    <property type="term" value="F:transmembrane transporter activity"/>
    <property type="evidence" value="ECO:0007669"/>
    <property type="project" value="InterPro"/>
</dbReference>
<dbReference type="AlphaFoldDB" id="A0A9P3FMZ7"/>
<feature type="transmembrane region" description="Helical" evidence="6">
    <location>
        <begin position="20"/>
        <end position="39"/>
    </location>
</feature>
<keyword evidence="9" id="KW-1185">Reference proteome</keyword>
<dbReference type="InterPro" id="IPR050930">
    <property type="entry name" value="MFS_Vesicular_Transporter"/>
</dbReference>
<feature type="transmembrane region" description="Helical" evidence="6">
    <location>
        <begin position="412"/>
        <end position="433"/>
    </location>
</feature>
<comment type="subcellular location">
    <subcellularLocation>
        <location evidence="1">Membrane</location>
        <topology evidence="1">Multi-pass membrane protein</topology>
    </subcellularLocation>
</comment>
<dbReference type="SUPFAM" id="SSF103473">
    <property type="entry name" value="MFS general substrate transporter"/>
    <property type="match status" value="1"/>
</dbReference>
<dbReference type="GeneID" id="68298514"/>
<keyword evidence="2" id="KW-0813">Transport</keyword>
<organism evidence="8 9">
    <name type="scientific">Cercospora kikuchii</name>
    <dbReference type="NCBI Taxonomy" id="84275"/>
    <lineage>
        <taxon>Eukaryota</taxon>
        <taxon>Fungi</taxon>
        <taxon>Dikarya</taxon>
        <taxon>Ascomycota</taxon>
        <taxon>Pezizomycotina</taxon>
        <taxon>Dothideomycetes</taxon>
        <taxon>Dothideomycetidae</taxon>
        <taxon>Mycosphaerellales</taxon>
        <taxon>Mycosphaerellaceae</taxon>
        <taxon>Cercospora</taxon>
    </lineage>
</organism>
<keyword evidence="3 6" id="KW-0812">Transmembrane</keyword>
<dbReference type="Gene3D" id="1.20.1250.20">
    <property type="entry name" value="MFS general substrate transporter like domains"/>
    <property type="match status" value="2"/>
</dbReference>
<feature type="transmembrane region" description="Helical" evidence="6">
    <location>
        <begin position="59"/>
        <end position="79"/>
    </location>
</feature>
<feature type="transmembrane region" description="Helical" evidence="6">
    <location>
        <begin position="179"/>
        <end position="199"/>
    </location>
</feature>
<dbReference type="InterPro" id="IPR011701">
    <property type="entry name" value="MFS"/>
</dbReference>
<keyword evidence="5 6" id="KW-0472">Membrane</keyword>
<feature type="transmembrane region" description="Helical" evidence="6">
    <location>
        <begin position="115"/>
        <end position="139"/>
    </location>
</feature>
<feature type="domain" description="Major facilitator superfamily (MFS) profile" evidence="7">
    <location>
        <begin position="20"/>
        <end position="468"/>
    </location>
</feature>
<feature type="transmembrane region" description="Helical" evidence="6">
    <location>
        <begin position="151"/>
        <end position="173"/>
    </location>
</feature>
<dbReference type="OrthoDB" id="5086884at2759"/>
<feature type="transmembrane region" description="Helical" evidence="6">
    <location>
        <begin position="310"/>
        <end position="328"/>
    </location>
</feature>
<dbReference type="InterPro" id="IPR036259">
    <property type="entry name" value="MFS_trans_sf"/>
</dbReference>
<gene>
    <name evidence="8" type="ORF">CKM354_001293900</name>
</gene>
<keyword evidence="4 6" id="KW-1133">Transmembrane helix</keyword>
<dbReference type="PANTHER" id="PTHR23506:SF37">
    <property type="entry name" value="MAJOR FACILITATOR SUPERFAMILY (MFS) PROFILE DOMAIN-CONTAINING PROTEIN"/>
    <property type="match status" value="1"/>
</dbReference>
<dbReference type="Proteomes" id="UP000825890">
    <property type="component" value="Unassembled WGS sequence"/>
</dbReference>
<evidence type="ECO:0000256" key="1">
    <source>
        <dbReference type="ARBA" id="ARBA00004141"/>
    </source>
</evidence>
<evidence type="ECO:0000256" key="3">
    <source>
        <dbReference type="ARBA" id="ARBA00022692"/>
    </source>
</evidence>
<dbReference type="PROSITE" id="PS50850">
    <property type="entry name" value="MFS"/>
    <property type="match status" value="1"/>
</dbReference>
<protein>
    <recommendedName>
        <fullName evidence="7">Major facilitator superfamily (MFS) profile domain-containing protein</fullName>
    </recommendedName>
</protein>
<evidence type="ECO:0000256" key="4">
    <source>
        <dbReference type="ARBA" id="ARBA00022989"/>
    </source>
</evidence>
<accession>A0A9P3FMZ7</accession>
<dbReference type="RefSeq" id="XP_044664409.1">
    <property type="nucleotide sequence ID" value="XM_044808474.1"/>
</dbReference>
<dbReference type="EMBL" id="BOLY01000009">
    <property type="protein sequence ID" value="GIZ49922.1"/>
    <property type="molecule type" value="Genomic_DNA"/>
</dbReference>
<dbReference type="CDD" id="cd17325">
    <property type="entry name" value="MFS_MdtG_SLC18_like"/>
    <property type="match status" value="1"/>
</dbReference>
<evidence type="ECO:0000256" key="2">
    <source>
        <dbReference type="ARBA" id="ARBA00022448"/>
    </source>
</evidence>
<dbReference type="GO" id="GO:0016020">
    <property type="term" value="C:membrane"/>
    <property type="evidence" value="ECO:0007669"/>
    <property type="project" value="UniProtKB-SubCell"/>
</dbReference>
<dbReference type="InterPro" id="IPR020846">
    <property type="entry name" value="MFS_dom"/>
</dbReference>
<evidence type="ECO:0000256" key="5">
    <source>
        <dbReference type="ARBA" id="ARBA00023136"/>
    </source>
</evidence>
<feature type="transmembrane region" description="Helical" evidence="6">
    <location>
        <begin position="340"/>
        <end position="358"/>
    </location>
</feature>
<proteinExistence type="predicted"/>
<evidence type="ECO:0000259" key="7">
    <source>
        <dbReference type="PROSITE" id="PS50850"/>
    </source>
</evidence>
<reference evidence="8 9" key="1">
    <citation type="submission" date="2021-01" db="EMBL/GenBank/DDBJ databases">
        <title>Cercospora kikuchii MAFF 305040 whole genome shotgun sequence.</title>
        <authorList>
            <person name="Kashiwa T."/>
            <person name="Suzuki T."/>
        </authorList>
    </citation>
    <scope>NUCLEOTIDE SEQUENCE [LARGE SCALE GENOMIC DNA]</scope>
    <source>
        <strain evidence="8 9">MAFF 305040</strain>
    </source>
</reference>